<dbReference type="Proteomes" id="UP000002217">
    <property type="component" value="Chromosome"/>
</dbReference>
<feature type="signal peptide" evidence="1">
    <location>
        <begin position="1"/>
        <end position="26"/>
    </location>
</feature>
<sequence>MKKICLMILCLALLVGSLPLATVTYADGDDNTLGNLTVASLVYQDGAEKVISCGLYPAFSSEQTESVVDVAYGVEEVRIVAQPASVTATLRINGVQVAAGVAAVVYGRDLAVGDNLIPITVTSASGSQSTYDLHIKRVSFDFALAPLPRTPAAYQASDYARYRCCLAVGNNYSLALKKNGRVVAWGGNDKKQCNVPINLANVTALAAGNAHSLACKADGRVVAWGDNIKGQCNVPTGLSEVVAVSAGRYFSAALEEDGRVVVWGDNSKGQCTVPSGLNNVVDIQCGYEHMLALKADGTVVAWGGNNSGQCMVPAGLDHVVAVAAGFKSSIALRDDGTLVIWGTDSQGNEFKNLNLQFVKAIAVGAYHAAALKWDGSLAVWGNNTGQNVDLGVPLISDKRVLAVSGYGNNRHLLTLREDGTVAAWGDLTDLHYGNYNGQCNVPQGLNLLTDDPPPYSGPVPNIPQTPAAYAASDYVRAAAKVYDVAEYQVAVNMDGNLKLYYNSPITDEQFGISRVPASVKNVKSIGVMTLAIDIVALKEDGTVVVWGNNADGQCDVPEQANDVASIATGYYHCLALREDGMVVVWGRNNKGQCDVSAGLGGITAIAAGSYHNLALCEDGTVAAWGDNTNGQCDVPPGLTGVARIYAFGNTSFALKNDGTLVVWGYTSGQYDVPDGLNNVVDLSVGSACAALKADGTVVVWGDNSYGRRNVPVGLHDVASVTSGDDGIFAVKTDGSVVVWGYRSTIDVEKVSGLANVLKVLRGSTAIYRDGTLQYIGAGTAGDALQRNALLAGVNVLAGHYFVVNNVGLYDSSGKSINSVACQGGYRIQASIANNNSGSSKGLAILQVRGGPGATSSGGGRVLGCIGVEGEVPVDGQPVSADFTMPAGLSGPAFVDVFVWDGWDTMVPRAKPNQNLSFNITQ</sequence>
<dbReference type="OrthoDB" id="27389at2"/>
<name>C8W6V3_DESAS</name>
<reference evidence="3 4" key="1">
    <citation type="journal article" date="2009" name="Stand. Genomic Sci.">
        <title>Complete genome sequence of Desulfotomaculum acetoxidans type strain (5575).</title>
        <authorList>
            <person name="Spring S."/>
            <person name="Lapidus A."/>
            <person name="Schroder M."/>
            <person name="Gleim D."/>
            <person name="Sims D."/>
            <person name="Meincke L."/>
            <person name="Glavina Del Rio T."/>
            <person name="Tice H."/>
            <person name="Copeland A."/>
            <person name="Cheng J.F."/>
            <person name="Lucas S."/>
            <person name="Chen F."/>
            <person name="Nolan M."/>
            <person name="Bruce D."/>
            <person name="Goodwin L."/>
            <person name="Pitluck S."/>
            <person name="Ivanova N."/>
            <person name="Mavromatis K."/>
            <person name="Mikhailova N."/>
            <person name="Pati A."/>
            <person name="Chen A."/>
            <person name="Palaniappan K."/>
            <person name="Land M."/>
            <person name="Hauser L."/>
            <person name="Chang Y.J."/>
            <person name="Jeffries C.D."/>
            <person name="Chain P."/>
            <person name="Saunders E."/>
            <person name="Brettin T."/>
            <person name="Detter J.C."/>
            <person name="Goker M."/>
            <person name="Bristow J."/>
            <person name="Eisen J.A."/>
            <person name="Markowitz V."/>
            <person name="Hugenholtz P."/>
            <person name="Kyrpides N.C."/>
            <person name="Klenk H.P."/>
            <person name="Han C."/>
        </authorList>
    </citation>
    <scope>NUCLEOTIDE SEQUENCE [LARGE SCALE GENOMIC DNA]</scope>
    <source>
        <strain evidence="4">ATCC 49208 / DSM 771 / VKM B-1644</strain>
    </source>
</reference>
<dbReference type="GO" id="GO:0005085">
    <property type="term" value="F:guanyl-nucleotide exchange factor activity"/>
    <property type="evidence" value="ECO:0007669"/>
    <property type="project" value="TreeGrafter"/>
</dbReference>
<dbReference type="KEGG" id="dae:Dtox_3493"/>
<evidence type="ECO:0000313" key="3">
    <source>
        <dbReference type="EMBL" id="ACV64212.1"/>
    </source>
</evidence>
<dbReference type="Gene3D" id="2.130.10.30">
    <property type="entry name" value="Regulator of chromosome condensation 1/beta-lactamase-inhibitor protein II"/>
    <property type="match status" value="3"/>
</dbReference>
<protein>
    <submittedName>
        <fullName evidence="3">Alpha-tubulin suppressor and related RCC1 domain-containing protein-like protein</fullName>
    </submittedName>
</protein>
<dbReference type="PROSITE" id="PS50012">
    <property type="entry name" value="RCC1_3"/>
    <property type="match status" value="6"/>
</dbReference>
<evidence type="ECO:0000259" key="2">
    <source>
        <dbReference type="Pfam" id="PF12733"/>
    </source>
</evidence>
<dbReference type="InterPro" id="IPR009091">
    <property type="entry name" value="RCC1/BLIP-II"/>
</dbReference>
<dbReference type="SUPFAM" id="SSF50985">
    <property type="entry name" value="RCC1/BLIP-II"/>
    <property type="match status" value="3"/>
</dbReference>
<dbReference type="InterPro" id="IPR025883">
    <property type="entry name" value="Cadherin-like_domain"/>
</dbReference>
<gene>
    <name evidence="3" type="ordered locus">Dtox_3493</name>
</gene>
<dbReference type="RefSeq" id="WP_015758902.1">
    <property type="nucleotide sequence ID" value="NC_013216.1"/>
</dbReference>
<proteinExistence type="predicted"/>
<keyword evidence="4" id="KW-1185">Reference proteome</keyword>
<dbReference type="PANTHER" id="PTHR45982">
    <property type="entry name" value="REGULATOR OF CHROMOSOME CONDENSATION"/>
    <property type="match status" value="1"/>
</dbReference>
<dbReference type="HOGENOM" id="CLU_316586_0_0_9"/>
<dbReference type="AlphaFoldDB" id="C8W6V3"/>
<feature type="domain" description="Cadherin-like beta-sandwich-like" evidence="2">
    <location>
        <begin position="57"/>
        <end position="137"/>
    </location>
</feature>
<dbReference type="PANTHER" id="PTHR45982:SF1">
    <property type="entry name" value="REGULATOR OF CHROMOSOME CONDENSATION"/>
    <property type="match status" value="1"/>
</dbReference>
<dbReference type="Pfam" id="PF13540">
    <property type="entry name" value="RCC1_2"/>
    <property type="match status" value="7"/>
</dbReference>
<dbReference type="InterPro" id="IPR000408">
    <property type="entry name" value="Reg_chr_condens"/>
</dbReference>
<organism evidence="3 4">
    <name type="scientific">Desulfofarcimen acetoxidans (strain ATCC 49208 / DSM 771 / KCTC 5769 / VKM B-1644 / 5575)</name>
    <name type="common">Desulfotomaculum acetoxidans</name>
    <dbReference type="NCBI Taxonomy" id="485916"/>
    <lineage>
        <taxon>Bacteria</taxon>
        <taxon>Bacillati</taxon>
        <taxon>Bacillota</taxon>
        <taxon>Clostridia</taxon>
        <taxon>Eubacteriales</taxon>
        <taxon>Peptococcaceae</taxon>
        <taxon>Desulfofarcimen</taxon>
    </lineage>
</organism>
<evidence type="ECO:0000313" key="4">
    <source>
        <dbReference type="Proteomes" id="UP000002217"/>
    </source>
</evidence>
<dbReference type="EMBL" id="CP001720">
    <property type="protein sequence ID" value="ACV64212.1"/>
    <property type="molecule type" value="Genomic_DNA"/>
</dbReference>
<keyword evidence="1" id="KW-0732">Signal</keyword>
<evidence type="ECO:0000256" key="1">
    <source>
        <dbReference type="SAM" id="SignalP"/>
    </source>
</evidence>
<dbReference type="eggNOG" id="COG5184">
    <property type="taxonomic scope" value="Bacteria"/>
</dbReference>
<dbReference type="InterPro" id="IPR051553">
    <property type="entry name" value="Ran_GTPase-activating"/>
</dbReference>
<feature type="chain" id="PRO_5039394039" evidence="1">
    <location>
        <begin position="27"/>
        <end position="921"/>
    </location>
</feature>
<dbReference type="STRING" id="485916.Dtox_3493"/>
<dbReference type="GO" id="GO:0005737">
    <property type="term" value="C:cytoplasm"/>
    <property type="evidence" value="ECO:0007669"/>
    <property type="project" value="TreeGrafter"/>
</dbReference>
<dbReference type="Pfam" id="PF12733">
    <property type="entry name" value="Cadherin-like"/>
    <property type="match status" value="1"/>
</dbReference>
<accession>C8W6V3</accession>